<dbReference type="AlphaFoldDB" id="A0A926HUT3"/>
<dbReference type="EMBL" id="JACRSP010000006">
    <property type="protein sequence ID" value="MBC8537244.1"/>
    <property type="molecule type" value="Genomic_DNA"/>
</dbReference>
<evidence type="ECO:0000313" key="1">
    <source>
        <dbReference type="EMBL" id="MBC8537244.1"/>
    </source>
</evidence>
<organism evidence="1 2">
    <name type="scientific">Feifania hominis</name>
    <dbReference type="NCBI Taxonomy" id="2763660"/>
    <lineage>
        <taxon>Bacteria</taxon>
        <taxon>Bacillati</taxon>
        <taxon>Bacillota</taxon>
        <taxon>Clostridia</taxon>
        <taxon>Eubacteriales</taxon>
        <taxon>Feifaniaceae</taxon>
        <taxon>Feifania</taxon>
    </lineage>
</organism>
<name>A0A926HUT3_9FIRM</name>
<protein>
    <submittedName>
        <fullName evidence="1">Uncharacterized protein</fullName>
    </submittedName>
</protein>
<sequence>MTYYCDRHRLCELMIRPAPAQERDGAVWRAQILYCPRCGREQYLRLIGLGGETAVEKI</sequence>
<accession>A0A926HUT3</accession>
<dbReference type="Proteomes" id="UP000620366">
    <property type="component" value="Unassembled WGS sequence"/>
</dbReference>
<dbReference type="RefSeq" id="WP_249301732.1">
    <property type="nucleotide sequence ID" value="NZ_JACRSP010000006.1"/>
</dbReference>
<reference evidence="1" key="1">
    <citation type="submission" date="2020-08" db="EMBL/GenBank/DDBJ databases">
        <title>Genome public.</title>
        <authorList>
            <person name="Liu C."/>
            <person name="Sun Q."/>
        </authorList>
    </citation>
    <scope>NUCLEOTIDE SEQUENCE</scope>
    <source>
        <strain evidence="1">BX7</strain>
    </source>
</reference>
<gene>
    <name evidence="1" type="ORF">H8695_11150</name>
</gene>
<comment type="caution">
    <text evidence="1">The sequence shown here is derived from an EMBL/GenBank/DDBJ whole genome shotgun (WGS) entry which is preliminary data.</text>
</comment>
<evidence type="ECO:0000313" key="2">
    <source>
        <dbReference type="Proteomes" id="UP000620366"/>
    </source>
</evidence>
<keyword evidence="2" id="KW-1185">Reference proteome</keyword>
<proteinExistence type="predicted"/>